<protein>
    <submittedName>
        <fullName evidence="9">Unannotated protein</fullName>
    </submittedName>
</protein>
<keyword evidence="6" id="KW-0694">RNA-binding</keyword>
<evidence type="ECO:0000256" key="6">
    <source>
        <dbReference type="ARBA" id="ARBA00022884"/>
    </source>
</evidence>
<dbReference type="GO" id="GO:0030677">
    <property type="term" value="C:ribonuclease P complex"/>
    <property type="evidence" value="ECO:0007669"/>
    <property type="project" value="TreeGrafter"/>
</dbReference>
<organism evidence="9">
    <name type="scientific">freshwater metagenome</name>
    <dbReference type="NCBI Taxonomy" id="449393"/>
    <lineage>
        <taxon>unclassified sequences</taxon>
        <taxon>metagenomes</taxon>
        <taxon>ecological metagenomes</taxon>
    </lineage>
</organism>
<evidence type="ECO:0000256" key="2">
    <source>
        <dbReference type="ARBA" id="ARBA00022694"/>
    </source>
</evidence>
<gene>
    <name evidence="7" type="ORF">UFOPK1827_00310</name>
    <name evidence="8" type="ORF">UFOPK2000_00289</name>
    <name evidence="9" type="ORF">UFOPK3708_00395</name>
</gene>
<dbReference type="AlphaFoldDB" id="A0A6J7HYK4"/>
<dbReference type="GO" id="GO:0000049">
    <property type="term" value="F:tRNA binding"/>
    <property type="evidence" value="ECO:0007669"/>
    <property type="project" value="InterPro"/>
</dbReference>
<evidence type="ECO:0000256" key="5">
    <source>
        <dbReference type="ARBA" id="ARBA00022801"/>
    </source>
</evidence>
<dbReference type="InterPro" id="IPR014721">
    <property type="entry name" value="Ribsml_uS5_D2-typ_fold_subgr"/>
</dbReference>
<keyword evidence="3" id="KW-0540">Nuclease</keyword>
<dbReference type="SUPFAM" id="SSF54211">
    <property type="entry name" value="Ribosomal protein S5 domain 2-like"/>
    <property type="match status" value="1"/>
</dbReference>
<evidence type="ECO:0000313" key="8">
    <source>
        <dbReference type="EMBL" id="CAB4624222.1"/>
    </source>
</evidence>
<dbReference type="PANTHER" id="PTHR33992">
    <property type="entry name" value="RIBONUCLEASE P PROTEIN COMPONENT"/>
    <property type="match status" value="1"/>
</dbReference>
<evidence type="ECO:0000256" key="3">
    <source>
        <dbReference type="ARBA" id="ARBA00022722"/>
    </source>
</evidence>
<dbReference type="InterPro" id="IPR000100">
    <property type="entry name" value="RNase_P"/>
</dbReference>
<dbReference type="EMBL" id="CAFBNA010000012">
    <property type="protein sequence ID" value="CAB4923455.1"/>
    <property type="molecule type" value="Genomic_DNA"/>
</dbReference>
<sequence length="88" mass="9646">MLAPSPQTGDEPPRVAFAVSRKVGTAVVRNRLRRQVRAYLGEVRAADSARFPSGAWLFAIQPSAAEVDREALLRDVESCLERLVGSPR</sequence>
<dbReference type="InterPro" id="IPR020568">
    <property type="entry name" value="Ribosomal_Su5_D2-typ_SF"/>
</dbReference>
<name>A0A6J7HYK4_9ZZZZ</name>
<reference evidence="9" key="1">
    <citation type="submission" date="2020-05" db="EMBL/GenBank/DDBJ databases">
        <authorList>
            <person name="Chiriac C."/>
            <person name="Salcher M."/>
            <person name="Ghai R."/>
            <person name="Kavagutti S V."/>
        </authorList>
    </citation>
    <scope>NUCLEOTIDE SEQUENCE</scope>
</reference>
<evidence type="ECO:0000256" key="4">
    <source>
        <dbReference type="ARBA" id="ARBA00022759"/>
    </source>
</evidence>
<evidence type="ECO:0000256" key="1">
    <source>
        <dbReference type="ARBA" id="ARBA00002663"/>
    </source>
</evidence>
<dbReference type="EMBL" id="CAEZUO010000007">
    <property type="protein sequence ID" value="CAB4596903.1"/>
    <property type="molecule type" value="Genomic_DNA"/>
</dbReference>
<proteinExistence type="predicted"/>
<accession>A0A6J7HYK4</accession>
<dbReference type="EMBL" id="CAEZVK010000016">
    <property type="protein sequence ID" value="CAB4624222.1"/>
    <property type="molecule type" value="Genomic_DNA"/>
</dbReference>
<dbReference type="PROSITE" id="PS00648">
    <property type="entry name" value="RIBONUCLEASE_P"/>
    <property type="match status" value="1"/>
</dbReference>
<evidence type="ECO:0000313" key="7">
    <source>
        <dbReference type="EMBL" id="CAB4596903.1"/>
    </source>
</evidence>
<dbReference type="GO" id="GO:0042781">
    <property type="term" value="F:3'-tRNA processing endoribonuclease activity"/>
    <property type="evidence" value="ECO:0007669"/>
    <property type="project" value="TreeGrafter"/>
</dbReference>
<keyword evidence="5" id="KW-0378">Hydrolase</keyword>
<dbReference type="InterPro" id="IPR020539">
    <property type="entry name" value="RNase_P_CS"/>
</dbReference>
<dbReference type="Gene3D" id="3.30.230.10">
    <property type="match status" value="1"/>
</dbReference>
<dbReference type="Pfam" id="PF00825">
    <property type="entry name" value="Ribonuclease_P"/>
    <property type="match status" value="1"/>
</dbReference>
<dbReference type="GO" id="GO:0004526">
    <property type="term" value="F:ribonuclease P activity"/>
    <property type="evidence" value="ECO:0007669"/>
    <property type="project" value="InterPro"/>
</dbReference>
<keyword evidence="2" id="KW-0819">tRNA processing</keyword>
<keyword evidence="4" id="KW-0255">Endonuclease</keyword>
<dbReference type="PANTHER" id="PTHR33992:SF1">
    <property type="entry name" value="RIBONUCLEASE P PROTEIN COMPONENT"/>
    <property type="match status" value="1"/>
</dbReference>
<comment type="function">
    <text evidence="1">RNaseP catalyzes the removal of the 5'-leader sequence from pre-tRNA to produce the mature 5'-terminus. It can also cleave other RNA substrates such as 4.5S RNA. The protein component plays an auxiliary but essential role in vivo by binding to the 5'-leader sequence and broadening the substrate specificity of the ribozyme.</text>
</comment>
<evidence type="ECO:0000313" key="9">
    <source>
        <dbReference type="EMBL" id="CAB4923455.1"/>
    </source>
</evidence>